<dbReference type="AlphaFoldDB" id="J9F7E2"/>
<feature type="non-terminal residue" evidence="1">
    <location>
        <position position="27"/>
    </location>
</feature>
<proteinExistence type="predicted"/>
<name>J9F7E2_9ZZZZ</name>
<sequence>MAGFSAIFLLSVVVKWPLCELIYTLFF</sequence>
<organism evidence="1">
    <name type="scientific">gut metagenome</name>
    <dbReference type="NCBI Taxonomy" id="749906"/>
    <lineage>
        <taxon>unclassified sequences</taxon>
        <taxon>metagenomes</taxon>
        <taxon>organismal metagenomes</taxon>
    </lineage>
</organism>
<evidence type="ECO:0000313" key="1">
    <source>
        <dbReference type="EMBL" id="EJW90378.1"/>
    </source>
</evidence>
<gene>
    <name evidence="1" type="ORF">EVA_21516</name>
</gene>
<dbReference type="EMBL" id="AMCI01008870">
    <property type="protein sequence ID" value="EJW90378.1"/>
    <property type="molecule type" value="Genomic_DNA"/>
</dbReference>
<reference evidence="1" key="1">
    <citation type="journal article" date="2012" name="PLoS ONE">
        <title>Gene sets for utilization of primary and secondary nutrition supplies in the distal gut of endangered iberian lynx.</title>
        <authorList>
            <person name="Alcaide M."/>
            <person name="Messina E."/>
            <person name="Richter M."/>
            <person name="Bargiela R."/>
            <person name="Peplies J."/>
            <person name="Huws S.A."/>
            <person name="Newbold C.J."/>
            <person name="Golyshin P.N."/>
            <person name="Simon M.A."/>
            <person name="Lopez G."/>
            <person name="Yakimov M.M."/>
            <person name="Ferrer M."/>
        </authorList>
    </citation>
    <scope>NUCLEOTIDE SEQUENCE</scope>
</reference>
<accession>J9F7E2</accession>
<comment type="caution">
    <text evidence="1">The sequence shown here is derived from an EMBL/GenBank/DDBJ whole genome shotgun (WGS) entry which is preliminary data.</text>
</comment>
<protein>
    <submittedName>
        <fullName evidence="1">Uncharacterized protein</fullName>
    </submittedName>
</protein>